<dbReference type="InterPro" id="IPR016024">
    <property type="entry name" value="ARM-type_fold"/>
</dbReference>
<feature type="region of interest" description="Disordered" evidence="3">
    <location>
        <begin position="367"/>
        <end position="415"/>
    </location>
</feature>
<sequence length="678" mass="73782">MGKSQKKKAMRRHNPVRVPDSHLPKGLSAASSSSSKSEAILPIIQKMESTDSTERKWACVAVSNLIQNDPSTRRLLQGKNIVGALITRLTDSEEEVVVEAMGSLRNLCIDGGFDICAEMYNKNILTPLKTFVPKISEVLSQYLENPKTAPENAQKLMYEFADNVITTLWCLSETSNKALNAINNINLIPFLMSFLASRDKLSLAPVVAAAQCLYVLTDDNDPAIQSVRSDAGYVSCLVSIARQDSNTNGKARDPNDHRVITLQVLVSGILRNISPLPPPTSASFIDIDKEIVLPLLQPIISSVNLSEAATTVQQLVDAQASEPPIEKLSLKHAPKSDHKSKYEIELEQLEGKLRTVQLALEVLTGTCATLPDPSPASQADQMDETGDGEMDGDDDEVFDDMDVTTDKDPSSAERTTLLPSLVPALLALTHPTALSFPPLAAPSSHPPTTSVLSAVHISAMECLNNIFLSLAASPNPAVSADKEAGFKVWNELWAALEAVGIQGGLGQEKRKEIWEVAAGVLWGVSIVWKGHLTATEQQITTLIQFCDSASNDAVKVKCIGTLECLAQHPESVERNRVIAKYLISLLPTATSPSTVGTEPMIQAASALIDIYSDETLPYDVNFRQEGFLQALVSSVDGVRKAVKGIDRHKEGGRDLRLRGDEVRRNLIAFIQYRRELRL</sequence>
<dbReference type="PANTHER" id="PTHR13347">
    <property type="entry name" value="HEAT REPEAT-CONTAINING PROTEIN 3"/>
    <property type="match status" value="1"/>
</dbReference>
<reference evidence="5 6" key="1">
    <citation type="submission" date="2024-01" db="EMBL/GenBank/DDBJ databases">
        <title>A draft genome for the cacao thread blight pathogen Marasmiellus scandens.</title>
        <authorList>
            <person name="Baruah I.K."/>
            <person name="Leung J."/>
            <person name="Bukari Y."/>
            <person name="Amoako-Attah I."/>
            <person name="Meinhardt L.W."/>
            <person name="Bailey B.A."/>
            <person name="Cohen S.P."/>
        </authorList>
    </citation>
    <scope>NUCLEOTIDE SEQUENCE [LARGE SCALE GENOMIC DNA]</scope>
    <source>
        <strain evidence="5 6">GH-19</strain>
    </source>
</reference>
<dbReference type="InterPro" id="IPR011989">
    <property type="entry name" value="ARM-like"/>
</dbReference>
<organism evidence="5 6">
    <name type="scientific">Marasmiellus scandens</name>
    <dbReference type="NCBI Taxonomy" id="2682957"/>
    <lineage>
        <taxon>Eukaryota</taxon>
        <taxon>Fungi</taxon>
        <taxon>Dikarya</taxon>
        <taxon>Basidiomycota</taxon>
        <taxon>Agaricomycotina</taxon>
        <taxon>Agaricomycetes</taxon>
        <taxon>Agaricomycetidae</taxon>
        <taxon>Agaricales</taxon>
        <taxon>Marasmiineae</taxon>
        <taxon>Omphalotaceae</taxon>
        <taxon>Marasmiellus</taxon>
    </lineage>
</organism>
<dbReference type="Pfam" id="PF25567">
    <property type="entry name" value="TPR_SYO1"/>
    <property type="match status" value="1"/>
</dbReference>
<proteinExistence type="inferred from homology"/>
<evidence type="ECO:0000259" key="4">
    <source>
        <dbReference type="Pfam" id="PF25567"/>
    </source>
</evidence>
<dbReference type="CDD" id="cd13394">
    <property type="entry name" value="Syo1_like"/>
    <property type="match status" value="1"/>
</dbReference>
<evidence type="ECO:0000313" key="5">
    <source>
        <dbReference type="EMBL" id="KAK7465513.1"/>
    </source>
</evidence>
<keyword evidence="6" id="KW-1185">Reference proteome</keyword>
<keyword evidence="2" id="KW-0175">Coiled coil</keyword>
<comment type="similarity">
    <text evidence="1">Belongs to the nuclear import and ribosome assembly adapter family.</text>
</comment>
<feature type="compositionally biased region" description="Basic residues" evidence="3">
    <location>
        <begin position="1"/>
        <end position="15"/>
    </location>
</feature>
<name>A0ABR1JSX1_9AGAR</name>
<dbReference type="Gene3D" id="1.25.10.10">
    <property type="entry name" value="Leucine-rich Repeat Variant"/>
    <property type="match status" value="1"/>
</dbReference>
<feature type="coiled-coil region" evidence="2">
    <location>
        <begin position="339"/>
        <end position="366"/>
    </location>
</feature>
<evidence type="ECO:0000256" key="2">
    <source>
        <dbReference type="SAM" id="Coils"/>
    </source>
</evidence>
<feature type="compositionally biased region" description="Acidic residues" evidence="3">
    <location>
        <begin position="381"/>
        <end position="403"/>
    </location>
</feature>
<protein>
    <recommendedName>
        <fullName evidence="4">SYO1-like TPR repeats domain-containing protein</fullName>
    </recommendedName>
</protein>
<comment type="caution">
    <text evidence="5">The sequence shown here is derived from an EMBL/GenBank/DDBJ whole genome shotgun (WGS) entry which is preliminary data.</text>
</comment>
<dbReference type="InterPro" id="IPR052616">
    <property type="entry name" value="SYO1-like"/>
</dbReference>
<evidence type="ECO:0000256" key="3">
    <source>
        <dbReference type="SAM" id="MobiDB-lite"/>
    </source>
</evidence>
<evidence type="ECO:0000313" key="6">
    <source>
        <dbReference type="Proteomes" id="UP001498398"/>
    </source>
</evidence>
<accession>A0ABR1JSX1</accession>
<evidence type="ECO:0000256" key="1">
    <source>
        <dbReference type="ARBA" id="ARBA00049983"/>
    </source>
</evidence>
<gene>
    <name evidence="5" type="ORF">VKT23_005487</name>
</gene>
<dbReference type="InterPro" id="IPR057990">
    <property type="entry name" value="TPR_SYO1"/>
</dbReference>
<feature type="region of interest" description="Disordered" evidence="3">
    <location>
        <begin position="1"/>
        <end position="36"/>
    </location>
</feature>
<dbReference type="PANTHER" id="PTHR13347:SF1">
    <property type="entry name" value="HEAT REPEAT-CONTAINING PROTEIN 3"/>
    <property type="match status" value="1"/>
</dbReference>
<dbReference type="EMBL" id="JBANRG010000006">
    <property type="protein sequence ID" value="KAK7465513.1"/>
    <property type="molecule type" value="Genomic_DNA"/>
</dbReference>
<dbReference type="Proteomes" id="UP001498398">
    <property type="component" value="Unassembled WGS sequence"/>
</dbReference>
<feature type="domain" description="SYO1-like TPR repeats" evidence="4">
    <location>
        <begin position="420"/>
        <end position="676"/>
    </location>
</feature>
<dbReference type="SUPFAM" id="SSF48371">
    <property type="entry name" value="ARM repeat"/>
    <property type="match status" value="1"/>
</dbReference>